<sequence length="184" mass="20760">MSLSAFFPTLLLVETAMALAIAHPQRALLSGRVVHLAAMVILFETIFLRFVMPRVRTEVAPDCPPAKQRATSRRPERLLYIAGQPLPLEKVELIEARQQHMHVRLCNGTLTERARLSDIAAQTRPEDGIQPHRSWWVSRRAVGRLGTRSGREVLQLSDDSQVPVARGRVEDVRDWIETSLDDIA</sequence>
<protein>
    <submittedName>
        <fullName evidence="2">LytTr DNA-binding domain-containing protein</fullName>
    </submittedName>
</protein>
<evidence type="ECO:0000259" key="1">
    <source>
        <dbReference type="PROSITE" id="PS50930"/>
    </source>
</evidence>
<keyword evidence="3" id="KW-1185">Reference proteome</keyword>
<dbReference type="InterPro" id="IPR007492">
    <property type="entry name" value="LytTR_DNA-bd_dom"/>
</dbReference>
<dbReference type="Pfam" id="PF04397">
    <property type="entry name" value="LytTR"/>
    <property type="match status" value="1"/>
</dbReference>
<dbReference type="EMBL" id="FNAV01000010">
    <property type="protein sequence ID" value="SDE95259.1"/>
    <property type="molecule type" value="Genomic_DNA"/>
</dbReference>
<dbReference type="SMART" id="SM00850">
    <property type="entry name" value="LytTR"/>
    <property type="match status" value="1"/>
</dbReference>
<organism evidence="2 3">
    <name type="scientific">Salipiger thiooxidans</name>
    <dbReference type="NCBI Taxonomy" id="282683"/>
    <lineage>
        <taxon>Bacteria</taxon>
        <taxon>Pseudomonadati</taxon>
        <taxon>Pseudomonadota</taxon>
        <taxon>Alphaproteobacteria</taxon>
        <taxon>Rhodobacterales</taxon>
        <taxon>Roseobacteraceae</taxon>
        <taxon>Salipiger</taxon>
    </lineage>
</organism>
<gene>
    <name evidence="2" type="ORF">SAMN04488105_11049</name>
</gene>
<evidence type="ECO:0000313" key="2">
    <source>
        <dbReference type="EMBL" id="SDE95259.1"/>
    </source>
</evidence>
<dbReference type="Gene3D" id="2.40.50.1020">
    <property type="entry name" value="LytTr DNA-binding domain"/>
    <property type="match status" value="1"/>
</dbReference>
<name>A0A1G7H558_9RHOB</name>
<reference evidence="3" key="1">
    <citation type="submission" date="2016-10" db="EMBL/GenBank/DDBJ databases">
        <authorList>
            <person name="Varghese N."/>
            <person name="Submissions S."/>
        </authorList>
    </citation>
    <scope>NUCLEOTIDE SEQUENCE [LARGE SCALE GENOMIC DNA]</scope>
    <source>
        <strain evidence="3">DSM 10146</strain>
    </source>
</reference>
<dbReference type="Proteomes" id="UP000198994">
    <property type="component" value="Unassembled WGS sequence"/>
</dbReference>
<dbReference type="AlphaFoldDB" id="A0A1G7H558"/>
<dbReference type="GO" id="GO:0003677">
    <property type="term" value="F:DNA binding"/>
    <property type="evidence" value="ECO:0007669"/>
    <property type="project" value="UniProtKB-KW"/>
</dbReference>
<evidence type="ECO:0000313" key="3">
    <source>
        <dbReference type="Proteomes" id="UP000198994"/>
    </source>
</evidence>
<dbReference type="PROSITE" id="PS50930">
    <property type="entry name" value="HTH_LYTTR"/>
    <property type="match status" value="1"/>
</dbReference>
<feature type="domain" description="HTH LytTR-type" evidence="1">
    <location>
        <begin position="85"/>
        <end position="178"/>
    </location>
</feature>
<accession>A0A1G7H558</accession>
<keyword evidence="2" id="KW-0238">DNA-binding</keyword>
<dbReference type="OrthoDB" id="7028951at2"/>
<dbReference type="RefSeq" id="WP_089960949.1">
    <property type="nucleotide sequence ID" value="NZ_FNAV01000010.1"/>
</dbReference>
<dbReference type="STRING" id="282683.SAMN04488105_11049"/>
<proteinExistence type="predicted"/>